<gene>
    <name evidence="2" type="ORF">KZJ38_00095</name>
</gene>
<evidence type="ECO:0000256" key="1">
    <source>
        <dbReference type="SAM" id="Phobius"/>
    </source>
</evidence>
<proteinExistence type="predicted"/>
<keyword evidence="1" id="KW-1133">Transmembrane helix</keyword>
<feature type="transmembrane region" description="Helical" evidence="1">
    <location>
        <begin position="37"/>
        <end position="57"/>
    </location>
</feature>
<keyword evidence="1" id="KW-0812">Transmembrane</keyword>
<dbReference type="Proteomes" id="UP000826462">
    <property type="component" value="Chromosome 1"/>
</dbReference>
<protein>
    <submittedName>
        <fullName evidence="2">Uncharacterized protein</fullName>
    </submittedName>
</protein>
<keyword evidence="1" id="KW-0472">Membrane</keyword>
<evidence type="ECO:0000313" key="2">
    <source>
        <dbReference type="EMBL" id="QYD68845.1"/>
    </source>
</evidence>
<keyword evidence="3" id="KW-1185">Reference proteome</keyword>
<organism evidence="2 3">
    <name type="scientific">Paraburkholderia edwinii</name>
    <dbReference type="NCBI Taxonomy" id="2861782"/>
    <lineage>
        <taxon>Bacteria</taxon>
        <taxon>Pseudomonadati</taxon>
        <taxon>Pseudomonadota</taxon>
        <taxon>Betaproteobacteria</taxon>
        <taxon>Burkholderiales</taxon>
        <taxon>Burkholderiaceae</taxon>
        <taxon>Paraburkholderia</taxon>
    </lineage>
</organism>
<name>A0ABX8UPE7_9BURK</name>
<evidence type="ECO:0000313" key="3">
    <source>
        <dbReference type="Proteomes" id="UP000826462"/>
    </source>
</evidence>
<dbReference type="RefSeq" id="WP_219798225.1">
    <property type="nucleotide sequence ID" value="NZ_CP080095.1"/>
</dbReference>
<reference evidence="2 3" key="1">
    <citation type="submission" date="2021-07" db="EMBL/GenBank/DDBJ databases">
        <title>Paraburkholderia edwinii protects Aspergillus sp. from phenazines by acting as a toxin sponge.</title>
        <authorList>
            <person name="Dahlstrom K.M."/>
            <person name="Newman D.K."/>
        </authorList>
    </citation>
    <scope>NUCLEOTIDE SEQUENCE [LARGE SCALE GENOMIC DNA]</scope>
    <source>
        <strain evidence="2 3">Pe01</strain>
    </source>
</reference>
<sequence>MEARTTRAEKPLEQEREDIRSLRNDIRELRKSQRSDFHVTWVGLIGVCTLIAKAFHWF</sequence>
<dbReference type="EMBL" id="CP080095">
    <property type="protein sequence ID" value="QYD68845.1"/>
    <property type="molecule type" value="Genomic_DNA"/>
</dbReference>
<accession>A0ABX8UPE7</accession>